<sequence length="91" mass="9850">MRHSGILLVVLLTAAPFCRASLNTLASSELPRIKLAQTCSVLNAAETDWGDINAVVQSARACLQQKQWQGPDKRALSSPEAPQGWRISIPP</sequence>
<feature type="signal peptide" evidence="2">
    <location>
        <begin position="1"/>
        <end position="20"/>
    </location>
</feature>
<comment type="caution">
    <text evidence="3">The sequence shown here is derived from an EMBL/GenBank/DDBJ whole genome shotgun (WGS) entry which is preliminary data.</text>
</comment>
<dbReference type="OrthoDB" id="6496944at2"/>
<organism evidence="3">
    <name type="scientific">Serratia fonticola</name>
    <dbReference type="NCBI Taxonomy" id="47917"/>
    <lineage>
        <taxon>Bacteria</taxon>
        <taxon>Pseudomonadati</taxon>
        <taxon>Pseudomonadota</taxon>
        <taxon>Gammaproteobacteria</taxon>
        <taxon>Enterobacterales</taxon>
        <taxon>Yersiniaceae</taxon>
        <taxon>Serratia</taxon>
    </lineage>
</organism>
<dbReference type="EMBL" id="VISQ01000001">
    <property type="protein sequence ID" value="TVZ68189.1"/>
    <property type="molecule type" value="Genomic_DNA"/>
</dbReference>
<name>A0A559T0Q8_SERFO</name>
<reference evidence="3" key="1">
    <citation type="submission" date="2019-06" db="EMBL/GenBank/DDBJ databases">
        <authorList>
            <person name="Deangelis K."/>
            <person name="Huntemann M."/>
            <person name="Clum A."/>
            <person name="Pillay M."/>
            <person name="Palaniappan K."/>
            <person name="Varghese N."/>
            <person name="Mikhailova N."/>
            <person name="Stamatis D."/>
            <person name="Reddy T."/>
            <person name="Daum C."/>
            <person name="Shapiro N."/>
            <person name="Ivanova N."/>
            <person name="Kyrpides N."/>
            <person name="Woyke T."/>
        </authorList>
    </citation>
    <scope>NUCLEOTIDE SEQUENCE [LARGE SCALE GENOMIC DNA]</scope>
    <source>
        <strain evidence="3">128R</strain>
    </source>
</reference>
<keyword evidence="2" id="KW-0732">Signal</keyword>
<gene>
    <name evidence="3" type="ORF">FHU10_0615</name>
</gene>
<protein>
    <submittedName>
        <fullName evidence="3">Uncharacterized protein</fullName>
    </submittedName>
</protein>
<feature type="chain" id="PRO_5021879863" evidence="2">
    <location>
        <begin position="21"/>
        <end position="91"/>
    </location>
</feature>
<proteinExistence type="predicted"/>
<reference evidence="3" key="2">
    <citation type="submission" date="2019-08" db="EMBL/GenBank/DDBJ databases">
        <title>Investigation of anaerobic lignin degradation for improved lignocellulosic biofuels.</title>
        <authorList>
            <person name="Deangelis K.PhD."/>
        </authorList>
    </citation>
    <scope>NUCLEOTIDE SEQUENCE [LARGE SCALE GENOMIC DNA]</scope>
    <source>
        <strain evidence="3">128R</strain>
    </source>
</reference>
<evidence type="ECO:0000313" key="3">
    <source>
        <dbReference type="EMBL" id="TVZ68189.1"/>
    </source>
</evidence>
<dbReference type="AlphaFoldDB" id="A0A559T0Q8"/>
<evidence type="ECO:0000256" key="2">
    <source>
        <dbReference type="SAM" id="SignalP"/>
    </source>
</evidence>
<accession>A0A559T0Q8</accession>
<feature type="region of interest" description="Disordered" evidence="1">
    <location>
        <begin position="70"/>
        <end position="91"/>
    </location>
</feature>
<evidence type="ECO:0000256" key="1">
    <source>
        <dbReference type="SAM" id="MobiDB-lite"/>
    </source>
</evidence>